<gene>
    <name evidence="2" type="ORF">NCLIV_024310</name>
</gene>
<reference evidence="3" key="1">
    <citation type="journal article" date="2012" name="PLoS Pathog.">
        <title>Comparative genomics of the apicomplexan parasites Toxoplasma gondii and Neospora caninum: Coccidia differing in host range and transmission strategy.</title>
        <authorList>
            <person name="Reid A.J."/>
            <person name="Vermont S.J."/>
            <person name="Cotton J.A."/>
            <person name="Harris D."/>
            <person name="Hill-Cawthorne G.A."/>
            <person name="Konen-Waisman S."/>
            <person name="Latham S.M."/>
            <person name="Mourier T."/>
            <person name="Norton R."/>
            <person name="Quail M.A."/>
            <person name="Sanders M."/>
            <person name="Shanmugam D."/>
            <person name="Sohal A."/>
            <person name="Wasmuth J.D."/>
            <person name="Brunk B."/>
            <person name="Grigg M.E."/>
            <person name="Howard J.C."/>
            <person name="Parkinson J."/>
            <person name="Roos D.S."/>
            <person name="Trees A.J."/>
            <person name="Berriman M."/>
            <person name="Pain A."/>
            <person name="Wastling J.M."/>
        </authorList>
    </citation>
    <scope>NUCLEOTIDE SEQUENCE [LARGE SCALE GENOMIC DNA]</scope>
    <source>
        <strain evidence="3">Liverpool</strain>
    </source>
</reference>
<keyword evidence="3" id="KW-1185">Reference proteome</keyword>
<dbReference type="AlphaFoldDB" id="F0VFZ9"/>
<accession>F0VFZ9</accession>
<dbReference type="RefSeq" id="XP_003882675.1">
    <property type="nucleotide sequence ID" value="XM_003882626.1"/>
</dbReference>
<keyword evidence="1" id="KW-1133">Transmembrane helix</keyword>
<dbReference type="GeneID" id="13444888"/>
<feature type="transmembrane region" description="Helical" evidence="1">
    <location>
        <begin position="57"/>
        <end position="87"/>
    </location>
</feature>
<evidence type="ECO:0000313" key="2">
    <source>
        <dbReference type="EMBL" id="CBZ52643.1"/>
    </source>
</evidence>
<proteinExistence type="predicted"/>
<protein>
    <submittedName>
        <fullName evidence="2">Uncharacterized protein</fullName>
    </submittedName>
</protein>
<sequence length="144" mass="17010">MKGNTHASMEIGLGSVPAWCLEGEALRESSCREFCKDENPKSPTPKLQQDRHRHPRIYILVHIYTCIYIYIYTCIYIYIYMYIYIYIYIYIHVYDCKAHVERCIGVEFFEIDLMLSEPESAHARVSLSAKLPREGSERNPRYLV</sequence>
<evidence type="ECO:0000313" key="3">
    <source>
        <dbReference type="Proteomes" id="UP000007494"/>
    </source>
</evidence>
<evidence type="ECO:0000256" key="1">
    <source>
        <dbReference type="SAM" id="Phobius"/>
    </source>
</evidence>
<dbReference type="InParanoid" id="F0VFZ9"/>
<dbReference type="VEuPathDB" id="ToxoDB:NCLIV_024310"/>
<keyword evidence="1" id="KW-0812">Transmembrane</keyword>
<organism evidence="2 3">
    <name type="scientific">Neospora caninum (strain Liverpool)</name>
    <dbReference type="NCBI Taxonomy" id="572307"/>
    <lineage>
        <taxon>Eukaryota</taxon>
        <taxon>Sar</taxon>
        <taxon>Alveolata</taxon>
        <taxon>Apicomplexa</taxon>
        <taxon>Conoidasida</taxon>
        <taxon>Coccidia</taxon>
        <taxon>Eucoccidiorida</taxon>
        <taxon>Eimeriorina</taxon>
        <taxon>Sarcocystidae</taxon>
        <taxon>Neospora</taxon>
    </lineage>
</organism>
<keyword evidence="1" id="KW-0472">Membrane</keyword>
<dbReference type="EMBL" id="FR823389">
    <property type="protein sequence ID" value="CBZ52643.1"/>
    <property type="molecule type" value="Genomic_DNA"/>
</dbReference>
<dbReference type="Proteomes" id="UP000007494">
    <property type="component" value="Chromosome VIIb"/>
</dbReference>
<name>F0VFZ9_NEOCL</name>